<dbReference type="InParanoid" id="G3J5Y2"/>
<keyword evidence="3" id="KW-1185">Reference proteome</keyword>
<dbReference type="InterPro" id="IPR053209">
    <property type="entry name" value="Gramillin-biosynth_MTr"/>
</dbReference>
<name>G3J5Y2_CORMM</name>
<dbReference type="SMART" id="SM00317">
    <property type="entry name" value="SET"/>
    <property type="match status" value="1"/>
</dbReference>
<organism evidence="2 3">
    <name type="scientific">Cordyceps militaris (strain CM01)</name>
    <name type="common">Caterpillar fungus</name>
    <dbReference type="NCBI Taxonomy" id="983644"/>
    <lineage>
        <taxon>Eukaryota</taxon>
        <taxon>Fungi</taxon>
        <taxon>Dikarya</taxon>
        <taxon>Ascomycota</taxon>
        <taxon>Pezizomycotina</taxon>
        <taxon>Sordariomycetes</taxon>
        <taxon>Hypocreomycetidae</taxon>
        <taxon>Hypocreales</taxon>
        <taxon>Cordycipitaceae</taxon>
        <taxon>Cordyceps</taxon>
    </lineage>
</organism>
<dbReference type="SUPFAM" id="SSF82199">
    <property type="entry name" value="SET domain"/>
    <property type="match status" value="1"/>
</dbReference>
<dbReference type="RefSeq" id="XP_006666811.1">
    <property type="nucleotide sequence ID" value="XM_006666748.1"/>
</dbReference>
<dbReference type="OMA" id="NLQHWGF"/>
<dbReference type="AlphaFoldDB" id="G3J5Y2"/>
<sequence>MDTYDASQEAQFATMLQAGIRMHEVAQRRNGQLVHDHPPPALIVSQFLAARMDLPPDPTDFVVSTTQLPPPYLPSECSVDELQPIHITQMRLGEHHRGTKVMIRILTPPRRINAVLAVAEDLAGTAVILQLYHQPPAAVFLPEEIIQKGSVLMIKEPFFKCSTDGSYSLRVDHLSDIIWLKPFDSRIPDVWRKEFPRMNSEAVRMRGNECVKNRRWAKALHFYSNAVLHAATPEDEQLASVNRALVNLKLNRPEQSLLDATKTKERIAPTEKAAFREFRALYELRLFDRCLERLQQFTANHPDNKEAKSEMKRVKARLNEQLYGAYSFSRMYKQAKASSALIDCATFSEPVEVREAPGRGRGLFTVKAVQAGDLLLCEKAFAYHQCDLSPGRCSILMDLESKRCSAGGQVEILTQIIQNLYHNPEYSRSFLDLHRGDYKPVSRDHADGHPIVDSFLASKIMTLNCFGAPRTTFEVLSKSMKNEQRPEQEHSGFSTAGVWIKASYVNHSCIGNCRRSFIGDMQIVRATRDLEAGTELLFAYRAAQELDSYEDVQSGPKFWGFTCDCALCEARRTTPEQQLEKRKGYIKSLRSILTTPDTMSLAQGARLISRVKGTYPASYPASVPRLELFTPCFSVAMEHAERCDAVKSADMLLEGLKALGYEITVVWPLWTRDAAGPLSSQFEIKKWGLADDRVPWALFNLHAVSEFIAPKLSQRILEYTQTAYSMVIGEKETFGTIFPTSWILQRVPAGAKVELV</sequence>
<dbReference type="STRING" id="983644.G3J5Y2"/>
<evidence type="ECO:0000313" key="2">
    <source>
        <dbReference type="EMBL" id="EGX96934.1"/>
    </source>
</evidence>
<dbReference type="OrthoDB" id="438641at2759"/>
<dbReference type="VEuPathDB" id="FungiDB:CCM_01592"/>
<dbReference type="InterPro" id="IPR011990">
    <property type="entry name" value="TPR-like_helical_dom_sf"/>
</dbReference>
<dbReference type="Proteomes" id="UP000001610">
    <property type="component" value="Unassembled WGS sequence"/>
</dbReference>
<dbReference type="InterPro" id="IPR001214">
    <property type="entry name" value="SET_dom"/>
</dbReference>
<dbReference type="PROSITE" id="PS50280">
    <property type="entry name" value="SET"/>
    <property type="match status" value="1"/>
</dbReference>
<dbReference type="Gene3D" id="1.25.40.10">
    <property type="entry name" value="Tetratricopeptide repeat domain"/>
    <property type="match status" value="1"/>
</dbReference>
<proteinExistence type="predicted"/>
<evidence type="ECO:0000259" key="1">
    <source>
        <dbReference type="PROSITE" id="PS50280"/>
    </source>
</evidence>
<dbReference type="HOGENOM" id="CLU_009043_2_0_1"/>
<reference evidence="2 3" key="1">
    <citation type="journal article" date="2011" name="Genome Biol.">
        <title>Genome sequence of the insect pathogenic fungus Cordyceps militaris, a valued traditional Chinese medicine.</title>
        <authorList>
            <person name="Zheng P."/>
            <person name="Xia Y."/>
            <person name="Xiao G."/>
            <person name="Xiong C."/>
            <person name="Hu X."/>
            <person name="Zhang S."/>
            <person name="Zheng H."/>
            <person name="Huang Y."/>
            <person name="Zhou Y."/>
            <person name="Wang S."/>
            <person name="Zhao G.P."/>
            <person name="Liu X."/>
            <person name="St Leger R.J."/>
            <person name="Wang C."/>
        </authorList>
    </citation>
    <scope>NUCLEOTIDE SEQUENCE [LARGE SCALE GENOMIC DNA]</scope>
    <source>
        <strain evidence="2 3">CM01</strain>
    </source>
</reference>
<evidence type="ECO:0000313" key="3">
    <source>
        <dbReference type="Proteomes" id="UP000001610"/>
    </source>
</evidence>
<dbReference type="CDD" id="cd20071">
    <property type="entry name" value="SET_SMYD"/>
    <property type="match status" value="1"/>
</dbReference>
<dbReference type="GeneID" id="18163623"/>
<dbReference type="PANTHER" id="PTHR47643:SF2">
    <property type="entry name" value="TPR DOMAIN PROTEIN (AFU_ORTHOLOGUE AFUA_5G12710)"/>
    <property type="match status" value="1"/>
</dbReference>
<dbReference type="Gene3D" id="2.170.270.10">
    <property type="entry name" value="SET domain"/>
    <property type="match status" value="1"/>
</dbReference>
<dbReference type="SUPFAM" id="SSF48452">
    <property type="entry name" value="TPR-like"/>
    <property type="match status" value="1"/>
</dbReference>
<dbReference type="PANTHER" id="PTHR47643">
    <property type="entry name" value="TPR DOMAIN PROTEIN (AFU_ORTHOLOGUE AFUA_5G12710)"/>
    <property type="match status" value="1"/>
</dbReference>
<dbReference type="eggNOG" id="KOG2084">
    <property type="taxonomic scope" value="Eukaryota"/>
</dbReference>
<feature type="domain" description="SET" evidence="1">
    <location>
        <begin position="349"/>
        <end position="541"/>
    </location>
</feature>
<dbReference type="Pfam" id="PF00856">
    <property type="entry name" value="SET"/>
    <property type="match status" value="1"/>
</dbReference>
<dbReference type="InterPro" id="IPR046341">
    <property type="entry name" value="SET_dom_sf"/>
</dbReference>
<accession>G3J5Y2</accession>
<dbReference type="EMBL" id="JH126399">
    <property type="protein sequence ID" value="EGX96934.1"/>
    <property type="molecule type" value="Genomic_DNA"/>
</dbReference>
<protein>
    <submittedName>
        <fullName evidence="2">TPR domain protein</fullName>
    </submittedName>
</protein>
<gene>
    <name evidence="2" type="ORF">CCM_01592</name>
</gene>
<dbReference type="KEGG" id="cmt:CCM_01592"/>